<organism evidence="2 3">
    <name type="scientific">Nadsonia fulvescens var. elongata DSM 6958</name>
    <dbReference type="NCBI Taxonomy" id="857566"/>
    <lineage>
        <taxon>Eukaryota</taxon>
        <taxon>Fungi</taxon>
        <taxon>Dikarya</taxon>
        <taxon>Ascomycota</taxon>
        <taxon>Saccharomycotina</taxon>
        <taxon>Dipodascomycetes</taxon>
        <taxon>Dipodascales</taxon>
        <taxon>Dipodascales incertae sedis</taxon>
        <taxon>Nadsonia</taxon>
    </lineage>
</organism>
<dbReference type="STRING" id="857566.A0A1E3PJT4"/>
<dbReference type="PANTHER" id="PTHR43245">
    <property type="entry name" value="BIFUNCTIONAL POLYMYXIN RESISTANCE PROTEIN ARNA"/>
    <property type="match status" value="1"/>
</dbReference>
<dbReference type="AlphaFoldDB" id="A0A1E3PJT4"/>
<evidence type="ECO:0000313" key="3">
    <source>
        <dbReference type="Proteomes" id="UP000095009"/>
    </source>
</evidence>
<dbReference type="Proteomes" id="UP000095009">
    <property type="component" value="Unassembled WGS sequence"/>
</dbReference>
<dbReference type="InterPro" id="IPR001509">
    <property type="entry name" value="Epimerase_deHydtase"/>
</dbReference>
<accession>A0A1E3PJT4</accession>
<feature type="domain" description="NAD-dependent epimerase/dehydratase" evidence="1">
    <location>
        <begin position="60"/>
        <end position="299"/>
    </location>
</feature>
<reference evidence="2 3" key="1">
    <citation type="journal article" date="2016" name="Proc. Natl. Acad. Sci. U.S.A.">
        <title>Comparative genomics of biotechnologically important yeasts.</title>
        <authorList>
            <person name="Riley R."/>
            <person name="Haridas S."/>
            <person name="Wolfe K.H."/>
            <person name="Lopes M.R."/>
            <person name="Hittinger C.T."/>
            <person name="Goeker M."/>
            <person name="Salamov A.A."/>
            <person name="Wisecaver J.H."/>
            <person name="Long T.M."/>
            <person name="Calvey C.H."/>
            <person name="Aerts A.L."/>
            <person name="Barry K.W."/>
            <person name="Choi C."/>
            <person name="Clum A."/>
            <person name="Coughlan A.Y."/>
            <person name="Deshpande S."/>
            <person name="Douglass A.P."/>
            <person name="Hanson S.J."/>
            <person name="Klenk H.-P."/>
            <person name="LaButti K.M."/>
            <person name="Lapidus A."/>
            <person name="Lindquist E.A."/>
            <person name="Lipzen A.M."/>
            <person name="Meier-Kolthoff J.P."/>
            <person name="Ohm R.A."/>
            <person name="Otillar R.P."/>
            <person name="Pangilinan J.L."/>
            <person name="Peng Y."/>
            <person name="Rokas A."/>
            <person name="Rosa C.A."/>
            <person name="Scheuner C."/>
            <person name="Sibirny A.A."/>
            <person name="Slot J.C."/>
            <person name="Stielow J.B."/>
            <person name="Sun H."/>
            <person name="Kurtzman C.P."/>
            <person name="Blackwell M."/>
            <person name="Grigoriev I.V."/>
            <person name="Jeffries T.W."/>
        </authorList>
    </citation>
    <scope>NUCLEOTIDE SEQUENCE [LARGE SCALE GENOMIC DNA]</scope>
    <source>
        <strain evidence="2 3">DSM 6958</strain>
    </source>
</reference>
<dbReference type="SUPFAM" id="SSF51735">
    <property type="entry name" value="NAD(P)-binding Rossmann-fold domains"/>
    <property type="match status" value="1"/>
</dbReference>
<dbReference type="EMBL" id="KV454410">
    <property type="protein sequence ID" value="ODQ65107.1"/>
    <property type="molecule type" value="Genomic_DNA"/>
</dbReference>
<dbReference type="Gene3D" id="3.40.50.720">
    <property type="entry name" value="NAD(P)-binding Rossmann-like Domain"/>
    <property type="match status" value="1"/>
</dbReference>
<sequence>MNFYAQRYLDGLDGAFIKEKEESPEKSAEKLPEKLLTNLPQNKKRQVIPARTSRSERIYLVTGGSGFIGSWIVRYLLLRGETNVVILDSRQPPTDLTKHGAQFRKLNIADKEQLNEAVLSELSTSPYEDIVVYHCAAVVKYHHADDRSFQSAVSDYNIKLAQSIIDTFSMNDSIKVPVALINFSDLIAYKHSVSWWKFWDHATWLQYMPDNINELRPTTFISNYARSKYEATELLHEVGRDTSSSFSVSTLIPGNFVSGHLGDTLLSPVIYYGGGLLHNWSIPFNLIHVEDVAQAALCLENRLTSTEISSRELVQGQKFVIANEANVTTTAYIYSKIRSLRPFKTVRNSPALVWGVSWLAYLVLHMYQRISGSRLMTTSKRLDSLLSGTPVTYTPSRFNTLQVAQLINGSDVARAQMVLQYSPLYTVDDIVESLVDEHKFQLDKKGQIY</sequence>
<gene>
    <name evidence="2" type="ORF">NADFUDRAFT_83185</name>
</gene>
<keyword evidence="3" id="KW-1185">Reference proteome</keyword>
<dbReference type="InterPro" id="IPR036291">
    <property type="entry name" value="NAD(P)-bd_dom_sf"/>
</dbReference>
<protein>
    <submittedName>
        <fullName evidence="2">NAD(P)-binding protein</fullName>
    </submittedName>
</protein>
<dbReference type="Pfam" id="PF01370">
    <property type="entry name" value="Epimerase"/>
    <property type="match status" value="1"/>
</dbReference>
<dbReference type="PANTHER" id="PTHR43245:SF51">
    <property type="entry name" value="SHORT CHAIN DEHYDROGENASE_REDUCTASE FAMILY 42E, MEMBER 2"/>
    <property type="match status" value="1"/>
</dbReference>
<name>A0A1E3PJT4_9ASCO</name>
<proteinExistence type="predicted"/>
<evidence type="ECO:0000259" key="1">
    <source>
        <dbReference type="Pfam" id="PF01370"/>
    </source>
</evidence>
<dbReference type="InterPro" id="IPR050177">
    <property type="entry name" value="Lipid_A_modif_metabolic_enz"/>
</dbReference>
<evidence type="ECO:0000313" key="2">
    <source>
        <dbReference type="EMBL" id="ODQ65107.1"/>
    </source>
</evidence>
<dbReference type="OrthoDB" id="10058185at2759"/>